<name>A0A6A6QYI8_9PEZI</name>
<evidence type="ECO:0000256" key="3">
    <source>
        <dbReference type="ARBA" id="ARBA00022525"/>
    </source>
</evidence>
<dbReference type="InterPro" id="IPR036941">
    <property type="entry name" value="Rcpt_L-dom_sf"/>
</dbReference>
<keyword evidence="4 6" id="KW-0732">Signal</keyword>
<keyword evidence="8" id="KW-1185">Reference proteome</keyword>
<evidence type="ECO:0000256" key="4">
    <source>
        <dbReference type="ARBA" id="ARBA00022729"/>
    </source>
</evidence>
<keyword evidence="2" id="KW-0134">Cell wall</keyword>
<proteinExistence type="predicted"/>
<dbReference type="InterPro" id="IPR051648">
    <property type="entry name" value="CWI-Assembly_Regulator"/>
</dbReference>
<dbReference type="GO" id="GO:0009277">
    <property type="term" value="C:fungal-type cell wall"/>
    <property type="evidence" value="ECO:0007669"/>
    <property type="project" value="TreeGrafter"/>
</dbReference>
<evidence type="ECO:0000256" key="6">
    <source>
        <dbReference type="SAM" id="SignalP"/>
    </source>
</evidence>
<keyword evidence="3" id="KW-0964">Secreted</keyword>
<dbReference type="GO" id="GO:0009986">
    <property type="term" value="C:cell surface"/>
    <property type="evidence" value="ECO:0007669"/>
    <property type="project" value="TreeGrafter"/>
</dbReference>
<dbReference type="GO" id="GO:0005886">
    <property type="term" value="C:plasma membrane"/>
    <property type="evidence" value="ECO:0007669"/>
    <property type="project" value="TreeGrafter"/>
</dbReference>
<accession>A0A6A6QYI8</accession>
<feature type="signal peptide" evidence="6">
    <location>
        <begin position="1"/>
        <end position="20"/>
    </location>
</feature>
<dbReference type="EMBL" id="MU004186">
    <property type="protein sequence ID" value="KAF2497508.1"/>
    <property type="molecule type" value="Genomic_DNA"/>
</dbReference>
<keyword evidence="5" id="KW-0325">Glycoprotein</keyword>
<dbReference type="AlphaFoldDB" id="A0A6A6QYI8"/>
<organism evidence="7 8">
    <name type="scientific">Lophium mytilinum</name>
    <dbReference type="NCBI Taxonomy" id="390894"/>
    <lineage>
        <taxon>Eukaryota</taxon>
        <taxon>Fungi</taxon>
        <taxon>Dikarya</taxon>
        <taxon>Ascomycota</taxon>
        <taxon>Pezizomycotina</taxon>
        <taxon>Dothideomycetes</taxon>
        <taxon>Pleosporomycetidae</taxon>
        <taxon>Mytilinidiales</taxon>
        <taxon>Mytilinidiaceae</taxon>
        <taxon>Lophium</taxon>
    </lineage>
</organism>
<gene>
    <name evidence="7" type="ORF">BU16DRAFT_316042</name>
</gene>
<dbReference type="SUPFAM" id="SSF52058">
    <property type="entry name" value="L domain-like"/>
    <property type="match status" value="1"/>
</dbReference>
<dbReference type="PANTHER" id="PTHR31018:SF3">
    <property type="entry name" value="RECEPTOR PROTEIN-TYROSINE KINASE"/>
    <property type="match status" value="1"/>
</dbReference>
<dbReference type="Proteomes" id="UP000799750">
    <property type="component" value="Unassembled WGS sequence"/>
</dbReference>
<sequence length="298" mass="31813">MFLTLLITALLYIFERFASAACNGTTTILKQDDATALASCRTFTGDVAIATGVTDQIDFGDLARINGDLNATNVTLITSLGGTSLENIDGKFILNGVQVMTELSFPNLTNVGEIRWNALPNLNQFTFTAGINLVSVVNIQNSELSSLEGLNIKVADDVYIASNRHLTDITIPFTNINSSLVIEANGPAVSVSFPSLNWARNITIRNASSIDMPSLNYVDDILGFFGCDIEKIIVNTLSVVKGALFIAGNTHLTDISMPNLLSAGSLDIRNNTLVESIDGFGQLGKVIGNVELGGNFSK</sequence>
<dbReference type="OrthoDB" id="536881at2759"/>
<evidence type="ECO:0000313" key="8">
    <source>
        <dbReference type="Proteomes" id="UP000799750"/>
    </source>
</evidence>
<evidence type="ECO:0000313" key="7">
    <source>
        <dbReference type="EMBL" id="KAF2497508.1"/>
    </source>
</evidence>
<evidence type="ECO:0000256" key="5">
    <source>
        <dbReference type="ARBA" id="ARBA00023180"/>
    </source>
</evidence>
<dbReference type="PANTHER" id="PTHR31018">
    <property type="entry name" value="SPORULATION-SPECIFIC PROTEIN-RELATED"/>
    <property type="match status" value="1"/>
</dbReference>
<evidence type="ECO:0000256" key="2">
    <source>
        <dbReference type="ARBA" id="ARBA00022512"/>
    </source>
</evidence>
<evidence type="ECO:0000256" key="1">
    <source>
        <dbReference type="ARBA" id="ARBA00004191"/>
    </source>
</evidence>
<protein>
    <recommendedName>
        <fullName evidence="9">GPI-anchored cell wall organization protein Ecm33</fullName>
    </recommendedName>
</protein>
<dbReference type="GO" id="GO:0031505">
    <property type="term" value="P:fungal-type cell wall organization"/>
    <property type="evidence" value="ECO:0007669"/>
    <property type="project" value="TreeGrafter"/>
</dbReference>
<comment type="subcellular location">
    <subcellularLocation>
        <location evidence="1">Secreted</location>
        <location evidence="1">Cell wall</location>
    </subcellularLocation>
</comment>
<reference evidence="7" key="1">
    <citation type="journal article" date="2020" name="Stud. Mycol.">
        <title>101 Dothideomycetes genomes: a test case for predicting lifestyles and emergence of pathogens.</title>
        <authorList>
            <person name="Haridas S."/>
            <person name="Albert R."/>
            <person name="Binder M."/>
            <person name="Bloem J."/>
            <person name="Labutti K."/>
            <person name="Salamov A."/>
            <person name="Andreopoulos B."/>
            <person name="Baker S."/>
            <person name="Barry K."/>
            <person name="Bills G."/>
            <person name="Bluhm B."/>
            <person name="Cannon C."/>
            <person name="Castanera R."/>
            <person name="Culley D."/>
            <person name="Daum C."/>
            <person name="Ezra D."/>
            <person name="Gonzalez J."/>
            <person name="Henrissat B."/>
            <person name="Kuo A."/>
            <person name="Liang C."/>
            <person name="Lipzen A."/>
            <person name="Lutzoni F."/>
            <person name="Magnuson J."/>
            <person name="Mondo S."/>
            <person name="Nolan M."/>
            <person name="Ohm R."/>
            <person name="Pangilinan J."/>
            <person name="Park H.-J."/>
            <person name="Ramirez L."/>
            <person name="Alfaro M."/>
            <person name="Sun H."/>
            <person name="Tritt A."/>
            <person name="Yoshinaga Y."/>
            <person name="Zwiers L.-H."/>
            <person name="Turgeon B."/>
            <person name="Goodwin S."/>
            <person name="Spatafora J."/>
            <person name="Crous P."/>
            <person name="Grigoriev I."/>
        </authorList>
    </citation>
    <scope>NUCLEOTIDE SEQUENCE</scope>
    <source>
        <strain evidence="7">CBS 269.34</strain>
    </source>
</reference>
<evidence type="ECO:0008006" key="9">
    <source>
        <dbReference type="Google" id="ProtNLM"/>
    </source>
</evidence>
<dbReference type="Gene3D" id="3.80.20.20">
    <property type="entry name" value="Receptor L-domain"/>
    <property type="match status" value="1"/>
</dbReference>
<feature type="chain" id="PRO_5025479165" description="GPI-anchored cell wall organization protein Ecm33" evidence="6">
    <location>
        <begin position="21"/>
        <end position="298"/>
    </location>
</feature>